<protein>
    <recommendedName>
        <fullName evidence="12">Replication restart protein PriA</fullName>
    </recommendedName>
    <alternativeName>
        <fullName evidence="12">ATP-dependent DNA helicase PriA</fullName>
        <ecNumber evidence="12">5.6.2.4</ecNumber>
    </alternativeName>
    <alternativeName>
        <fullName evidence="12">DNA 3'-5' helicase PriA</fullName>
    </alternativeName>
</protein>
<gene>
    <name evidence="12 15" type="primary">priA</name>
    <name evidence="15" type="ORF">EHS15_14135</name>
</gene>
<keyword evidence="1 12" id="KW-0639">Primosome</keyword>
<dbReference type="NCBIfam" id="TIGR00595">
    <property type="entry name" value="priA"/>
    <property type="match status" value="1"/>
</dbReference>
<dbReference type="Pfam" id="PF00271">
    <property type="entry name" value="Helicase_C"/>
    <property type="match status" value="1"/>
</dbReference>
<reference evidence="15" key="1">
    <citation type="journal article" date="2019" name="PLoS Negl. Trop. Dis.">
        <title>Revisiting the worldwide diversity of Leptospira species in the environment.</title>
        <authorList>
            <person name="Vincent A.T."/>
            <person name="Schiettekatte O."/>
            <person name="Bourhy P."/>
            <person name="Veyrier F.J."/>
            <person name="Picardeau M."/>
        </authorList>
    </citation>
    <scope>NUCLEOTIDE SEQUENCE [LARGE SCALE GENOMIC DNA]</scope>
    <source>
        <strain evidence="15">201300427</strain>
    </source>
</reference>
<dbReference type="InterPro" id="IPR005259">
    <property type="entry name" value="PriA"/>
</dbReference>
<keyword evidence="7" id="KW-0862">Zinc</keyword>
<evidence type="ECO:0000256" key="6">
    <source>
        <dbReference type="ARBA" id="ARBA00022806"/>
    </source>
</evidence>
<sequence length="653" mass="74421">MFLYAEVAVNISWENKTLTYELPEGVSNIERGIRVLVELNGDESEAVVLETHNNEPNYKTKKIIKLIDTSPVITESQILLGEWMAETYLSSLGEALFKMVPKGKRRKLKPETIPATLEENLQVLNEEQKNAFDRIFSSSLEEMVHLLYGITGSGKTEVYIHLMKAYLEKERGGILFLVPEISLTFPTIQRIERVFPNQVAVLHSHLKIQEKFQNYCDILEGKKRIVIGTRSAVFAPFEDIQLIIIDEEHDGSYKENSSPRYHARQIALQRLKKNSGKLVLGSATPSLEIYHQAYTGRIGFHKLTKRANPNSSLAKIEIGKPREDSQLISGDLQFRIQDRLRKKEQTLILLNRRGYSPLIFSKQKNEYIQCPKCSSSLCYHNEGIARCHLCGYKIMMRDLSAEENGEIDLVGAGTQKLEETLVKIFPGAKVERLDQDSTKNKDIVKEVLERLEAGELDILTGTQMVAKGLDYPKVSLVGILNANHGLGVPDFRSAERTYSLISQVAGRAGRGAIPGEVFIQASDPSHPVIQMALHQNFHEFYRWEIDLRHSLRYPPFSRLARLVFRSKEEERANRTAILYKEKLVNLLNENSGIDILGPSPCPFYKIDNNFRYHILLKSPTIQNVREVLRNLKSEAKPDIRCYVEYDLDPLDLV</sequence>
<evidence type="ECO:0000256" key="11">
    <source>
        <dbReference type="ARBA" id="ARBA00048988"/>
    </source>
</evidence>
<dbReference type="GO" id="GO:0006269">
    <property type="term" value="P:DNA replication, synthesis of primer"/>
    <property type="evidence" value="ECO:0007669"/>
    <property type="project" value="UniProtKB-KW"/>
</dbReference>
<comment type="catalytic activity">
    <reaction evidence="12">
        <text>Couples ATP hydrolysis with the unwinding of duplex DNA by translocating in the 3'-5' direction.</text>
        <dbReference type="EC" id="5.6.2.4"/>
    </reaction>
</comment>
<evidence type="ECO:0000256" key="8">
    <source>
        <dbReference type="ARBA" id="ARBA00022840"/>
    </source>
</evidence>
<dbReference type="PROSITE" id="PS51192">
    <property type="entry name" value="HELICASE_ATP_BIND_1"/>
    <property type="match status" value="1"/>
</dbReference>
<dbReference type="Pfam" id="PF18074">
    <property type="entry name" value="PriA_C"/>
    <property type="match status" value="1"/>
</dbReference>
<evidence type="ECO:0000259" key="14">
    <source>
        <dbReference type="PROSITE" id="PS51194"/>
    </source>
</evidence>
<dbReference type="AlphaFoldDB" id="A0A4R9LW71"/>
<evidence type="ECO:0000256" key="10">
    <source>
        <dbReference type="ARBA" id="ARBA00023235"/>
    </source>
</evidence>
<organism evidence="15 16">
    <name type="scientific">Leptospira idonii</name>
    <dbReference type="NCBI Taxonomy" id="1193500"/>
    <lineage>
        <taxon>Bacteria</taxon>
        <taxon>Pseudomonadati</taxon>
        <taxon>Spirochaetota</taxon>
        <taxon>Spirochaetia</taxon>
        <taxon>Leptospirales</taxon>
        <taxon>Leptospiraceae</taxon>
        <taxon>Leptospira</taxon>
    </lineage>
</organism>
<dbReference type="SMART" id="SM00490">
    <property type="entry name" value="HELICc"/>
    <property type="match status" value="1"/>
</dbReference>
<evidence type="ECO:0000313" key="15">
    <source>
        <dbReference type="EMBL" id="TGN18523.1"/>
    </source>
</evidence>
<dbReference type="GO" id="GO:0005524">
    <property type="term" value="F:ATP binding"/>
    <property type="evidence" value="ECO:0007669"/>
    <property type="project" value="UniProtKB-UniRule"/>
</dbReference>
<dbReference type="EMBL" id="RQHW01000047">
    <property type="protein sequence ID" value="TGN18523.1"/>
    <property type="molecule type" value="Genomic_DNA"/>
</dbReference>
<dbReference type="GO" id="GO:0046872">
    <property type="term" value="F:metal ion binding"/>
    <property type="evidence" value="ECO:0007669"/>
    <property type="project" value="UniProtKB-KW"/>
</dbReference>
<feature type="binding site" evidence="12">
    <location>
        <position position="387"/>
    </location>
    <ligand>
        <name>Zn(2+)</name>
        <dbReference type="ChEBI" id="CHEBI:29105"/>
        <label>2</label>
    </ligand>
</feature>
<dbReference type="InterPro" id="IPR042115">
    <property type="entry name" value="PriA_3primeBD_sf"/>
</dbReference>
<keyword evidence="9 12" id="KW-0238">DNA-binding</keyword>
<dbReference type="GO" id="GO:0006302">
    <property type="term" value="P:double-strand break repair"/>
    <property type="evidence" value="ECO:0007669"/>
    <property type="project" value="InterPro"/>
</dbReference>
<keyword evidence="8 12" id="KW-0067">ATP-binding</keyword>
<comment type="catalytic activity">
    <reaction evidence="11 12">
        <text>ATP + H2O = ADP + phosphate + H(+)</text>
        <dbReference type="Rhea" id="RHEA:13065"/>
        <dbReference type="ChEBI" id="CHEBI:15377"/>
        <dbReference type="ChEBI" id="CHEBI:15378"/>
        <dbReference type="ChEBI" id="CHEBI:30616"/>
        <dbReference type="ChEBI" id="CHEBI:43474"/>
        <dbReference type="ChEBI" id="CHEBI:456216"/>
        <dbReference type="EC" id="5.6.2.4"/>
    </reaction>
</comment>
<evidence type="ECO:0000256" key="12">
    <source>
        <dbReference type="HAMAP-Rule" id="MF_00983"/>
    </source>
</evidence>
<feature type="domain" description="Helicase ATP-binding" evidence="13">
    <location>
        <begin position="136"/>
        <end position="303"/>
    </location>
</feature>
<dbReference type="GO" id="GO:1990077">
    <property type="term" value="C:primosome complex"/>
    <property type="evidence" value="ECO:0007669"/>
    <property type="project" value="UniProtKB-UniRule"/>
</dbReference>
<dbReference type="PROSITE" id="PS51194">
    <property type="entry name" value="HELICASE_CTER"/>
    <property type="match status" value="1"/>
</dbReference>
<dbReference type="InterPro" id="IPR014001">
    <property type="entry name" value="Helicase_ATP-bd"/>
</dbReference>
<dbReference type="InterPro" id="IPR041222">
    <property type="entry name" value="PriA_3primeBD"/>
</dbReference>
<dbReference type="FunFam" id="3.40.50.300:FF:000489">
    <property type="entry name" value="Primosome assembly protein PriA"/>
    <property type="match status" value="1"/>
</dbReference>
<name>A0A4R9LW71_9LEPT</name>
<dbReference type="SMART" id="SM00487">
    <property type="entry name" value="DEXDc"/>
    <property type="match status" value="1"/>
</dbReference>
<keyword evidence="2 12" id="KW-0235">DNA replication</keyword>
<evidence type="ECO:0000256" key="2">
    <source>
        <dbReference type="ARBA" id="ARBA00022705"/>
    </source>
</evidence>
<evidence type="ECO:0000313" key="16">
    <source>
        <dbReference type="Proteomes" id="UP000298058"/>
    </source>
</evidence>
<keyword evidence="16" id="KW-1185">Reference proteome</keyword>
<evidence type="ECO:0000256" key="3">
    <source>
        <dbReference type="ARBA" id="ARBA00022723"/>
    </source>
</evidence>
<dbReference type="SUPFAM" id="SSF52540">
    <property type="entry name" value="P-loop containing nucleoside triphosphate hydrolases"/>
    <property type="match status" value="2"/>
</dbReference>
<feature type="binding site" evidence="12">
    <location>
        <position position="390"/>
    </location>
    <ligand>
        <name>Zn(2+)</name>
        <dbReference type="ChEBI" id="CHEBI:29105"/>
        <label>2</label>
    </ligand>
</feature>
<dbReference type="OrthoDB" id="9759544at2"/>
<dbReference type="RefSeq" id="WP_135761206.1">
    <property type="nucleotide sequence ID" value="NZ_RQHW01000047.1"/>
</dbReference>
<dbReference type="InterPro" id="IPR041236">
    <property type="entry name" value="PriA_C"/>
</dbReference>
<dbReference type="GO" id="GO:0003677">
    <property type="term" value="F:DNA binding"/>
    <property type="evidence" value="ECO:0007669"/>
    <property type="project" value="UniProtKB-UniRule"/>
</dbReference>
<comment type="similarity">
    <text evidence="12">Belongs to the helicase family. PriA subfamily.</text>
</comment>
<feature type="binding site" evidence="12">
    <location>
        <position position="373"/>
    </location>
    <ligand>
        <name>Zn(2+)</name>
        <dbReference type="ChEBI" id="CHEBI:29105"/>
        <label>2</label>
    </ligand>
</feature>
<comment type="caution">
    <text evidence="15">The sequence shown here is derived from an EMBL/GenBank/DDBJ whole genome shotgun (WGS) entry which is preliminary data.</text>
</comment>
<dbReference type="EC" id="5.6.2.4" evidence="12"/>
<keyword evidence="3" id="KW-0479">Metal-binding</keyword>
<comment type="subunit">
    <text evidence="12">Component of the replication restart primosome.</text>
</comment>
<accession>A0A4R9LW71</accession>
<dbReference type="Gene3D" id="3.40.1440.60">
    <property type="entry name" value="PriA, 3(prime) DNA-binding domain"/>
    <property type="match status" value="1"/>
</dbReference>
<feature type="domain" description="Helicase C-terminal" evidence="14">
    <location>
        <begin position="391"/>
        <end position="548"/>
    </location>
</feature>
<dbReference type="Pfam" id="PF17764">
    <property type="entry name" value="PriA_3primeBD"/>
    <property type="match status" value="1"/>
</dbReference>
<keyword evidence="10 12" id="KW-0413">Isomerase</keyword>
<dbReference type="HAMAP" id="MF_00983">
    <property type="entry name" value="PriA"/>
    <property type="match status" value="1"/>
</dbReference>
<dbReference type="InterPro" id="IPR027417">
    <property type="entry name" value="P-loop_NTPase"/>
</dbReference>
<keyword evidence="4 12" id="KW-0547">Nucleotide-binding</keyword>
<dbReference type="Pfam" id="PF04851">
    <property type="entry name" value="ResIII"/>
    <property type="match status" value="1"/>
</dbReference>
<keyword evidence="6 12" id="KW-0347">Helicase</keyword>
<comment type="function">
    <text evidence="12">Initiates the restart of stalled replication forks, which reloads the replicative helicase on sites other than the origin of replication. Recognizes and binds to abandoned replication forks and remodels them to uncover a helicase loading site. Promotes assembly of the primosome at these replication forks.</text>
</comment>
<dbReference type="PANTHER" id="PTHR30580">
    <property type="entry name" value="PRIMOSOMAL PROTEIN N"/>
    <property type="match status" value="1"/>
</dbReference>
<dbReference type="InterPro" id="IPR006935">
    <property type="entry name" value="Helicase/UvrB_N"/>
</dbReference>
<evidence type="ECO:0000256" key="1">
    <source>
        <dbReference type="ARBA" id="ARBA00022515"/>
    </source>
</evidence>
<evidence type="ECO:0000259" key="13">
    <source>
        <dbReference type="PROSITE" id="PS51192"/>
    </source>
</evidence>
<dbReference type="Proteomes" id="UP000298058">
    <property type="component" value="Unassembled WGS sequence"/>
</dbReference>
<dbReference type="GO" id="GO:0043138">
    <property type="term" value="F:3'-5' DNA helicase activity"/>
    <property type="evidence" value="ECO:0007669"/>
    <property type="project" value="UniProtKB-EC"/>
</dbReference>
<dbReference type="InterPro" id="IPR001650">
    <property type="entry name" value="Helicase_C-like"/>
</dbReference>
<dbReference type="GO" id="GO:0016887">
    <property type="term" value="F:ATP hydrolysis activity"/>
    <property type="evidence" value="ECO:0007669"/>
    <property type="project" value="RHEA"/>
</dbReference>
<evidence type="ECO:0000256" key="7">
    <source>
        <dbReference type="ARBA" id="ARBA00022833"/>
    </source>
</evidence>
<dbReference type="PANTHER" id="PTHR30580:SF0">
    <property type="entry name" value="PRIMOSOMAL PROTEIN N"/>
    <property type="match status" value="1"/>
</dbReference>
<proteinExistence type="inferred from homology"/>
<feature type="binding site" evidence="12">
    <location>
        <position position="370"/>
    </location>
    <ligand>
        <name>Zn(2+)</name>
        <dbReference type="ChEBI" id="CHEBI:29105"/>
        <label>2</label>
    </ligand>
</feature>
<comment type="caution">
    <text evidence="12">Lacks conserved residue(s) required for the propagation of feature annotation.</text>
</comment>
<evidence type="ECO:0000256" key="9">
    <source>
        <dbReference type="ARBA" id="ARBA00023125"/>
    </source>
</evidence>
<keyword evidence="5 12" id="KW-0378">Hydrolase</keyword>
<dbReference type="GO" id="GO:0006310">
    <property type="term" value="P:DNA recombination"/>
    <property type="evidence" value="ECO:0007669"/>
    <property type="project" value="InterPro"/>
</dbReference>
<dbReference type="Gene3D" id="3.40.50.300">
    <property type="entry name" value="P-loop containing nucleotide triphosphate hydrolases"/>
    <property type="match status" value="2"/>
</dbReference>
<dbReference type="GO" id="GO:0006270">
    <property type="term" value="P:DNA replication initiation"/>
    <property type="evidence" value="ECO:0007669"/>
    <property type="project" value="TreeGrafter"/>
</dbReference>
<evidence type="ECO:0000256" key="4">
    <source>
        <dbReference type="ARBA" id="ARBA00022741"/>
    </source>
</evidence>
<evidence type="ECO:0000256" key="5">
    <source>
        <dbReference type="ARBA" id="ARBA00022801"/>
    </source>
</evidence>